<evidence type="ECO:0000313" key="4">
    <source>
        <dbReference type="RefSeq" id="XP_026549857.1"/>
    </source>
</evidence>
<feature type="region of interest" description="Disordered" evidence="2">
    <location>
        <begin position="227"/>
        <end position="247"/>
    </location>
</feature>
<organism evidence="3 4">
    <name type="scientific">Notechis scutatus</name>
    <name type="common">mainland tiger snake</name>
    <dbReference type="NCBI Taxonomy" id="8663"/>
    <lineage>
        <taxon>Eukaryota</taxon>
        <taxon>Metazoa</taxon>
        <taxon>Chordata</taxon>
        <taxon>Craniata</taxon>
        <taxon>Vertebrata</taxon>
        <taxon>Euteleostomi</taxon>
        <taxon>Lepidosauria</taxon>
        <taxon>Squamata</taxon>
        <taxon>Bifurcata</taxon>
        <taxon>Unidentata</taxon>
        <taxon>Episquamata</taxon>
        <taxon>Toxicofera</taxon>
        <taxon>Serpentes</taxon>
        <taxon>Colubroidea</taxon>
        <taxon>Elapidae</taxon>
        <taxon>Hydrophiinae</taxon>
        <taxon>Notechis</taxon>
    </lineage>
</organism>
<dbReference type="AlphaFoldDB" id="A0A6J1W3G4"/>
<keyword evidence="1" id="KW-0175">Coiled coil</keyword>
<evidence type="ECO:0000256" key="2">
    <source>
        <dbReference type="SAM" id="MobiDB-lite"/>
    </source>
</evidence>
<dbReference type="Proteomes" id="UP000504612">
    <property type="component" value="Unplaced"/>
</dbReference>
<evidence type="ECO:0000313" key="3">
    <source>
        <dbReference type="Proteomes" id="UP000504612"/>
    </source>
</evidence>
<name>A0A6J1W3G4_9SAUR</name>
<proteinExistence type="predicted"/>
<dbReference type="KEGG" id="nss:113431804"/>
<sequence length="247" mass="27993">ILALQAELNFHRNLYNLQVKYIEAVFDGIKQAYHTFQDNVAMVLCSPLQDVFSSYTKLKTGASEDALRDFLTAFKNNAEQIQYAIETLTPSASQQREGDEALSKFGKEFFLSLEQSLKACGEQRDKAANEMGILQMELDQALEKLQNLREQKMKKSGTIQHFPNYEEISTSCLNVVSQKSEPHFPSNFPPTRLNPLLKQASVAEKQSTNLLPKQRLGNCDDTVIQQKGKTLHRSRSMKATEKAAWQD</sequence>
<dbReference type="GeneID" id="113431804"/>
<accession>A0A6J1W3G4</accession>
<protein>
    <submittedName>
        <fullName evidence="4">Uncharacterized protein LOC113431804</fullName>
    </submittedName>
</protein>
<gene>
    <name evidence="4" type="primary">LOC113431804</name>
</gene>
<evidence type="ECO:0000256" key="1">
    <source>
        <dbReference type="SAM" id="Coils"/>
    </source>
</evidence>
<feature type="coiled-coil region" evidence="1">
    <location>
        <begin position="124"/>
        <end position="158"/>
    </location>
</feature>
<keyword evidence="3" id="KW-1185">Reference proteome</keyword>
<reference evidence="4" key="1">
    <citation type="submission" date="2025-08" db="UniProtKB">
        <authorList>
            <consortium name="RefSeq"/>
        </authorList>
    </citation>
    <scope>IDENTIFICATION</scope>
</reference>
<feature type="non-terminal residue" evidence="4">
    <location>
        <position position="1"/>
    </location>
</feature>
<dbReference type="RefSeq" id="XP_026549857.1">
    <property type="nucleotide sequence ID" value="XM_026694072.1"/>
</dbReference>